<dbReference type="Proteomes" id="UP000247416">
    <property type="component" value="Unassembled WGS sequence"/>
</dbReference>
<dbReference type="PIRSF" id="PIRSF005690">
    <property type="entry name" value="GerBA"/>
    <property type="match status" value="1"/>
</dbReference>
<comment type="caution">
    <text evidence="5">The sequence shown here is derived from an EMBL/GenBank/DDBJ whole genome shotgun (WGS) entry which is preliminary data.</text>
</comment>
<feature type="transmembrane region" description="Helical" evidence="4">
    <location>
        <begin position="353"/>
        <end position="371"/>
    </location>
</feature>
<keyword evidence="4" id="KW-1133">Transmembrane helix</keyword>
<evidence type="ECO:0000256" key="4">
    <source>
        <dbReference type="SAM" id="Phobius"/>
    </source>
</evidence>
<dbReference type="GO" id="GO:0009847">
    <property type="term" value="P:spore germination"/>
    <property type="evidence" value="ECO:0007669"/>
    <property type="project" value="InterPro"/>
</dbReference>
<sequence length="486" mass="54921">MDVNGQKEINITTLRKLFNKSADVIFNEFTFNQSPVFFIKCDSMVDEKLLYTVVLPNIESLFKDNNSCLVNDQMIEQLPIPQIQKITNENDIISKVYSGNILIYFKDTKLLYACNISRKPNRTPEETNMEVLVKGPRDNFIEDLSTNIALIRKRLPTNSLCVEKFNIGKRSKTEVAIMYMDDIANRDILTELKKQFNKIDTDIIVSAQALMEFINKKNWVMPSTNSTGRPDFAIQSLIRGRFIIIVDGTPYAVITPINFFSLLKTSEDNENPIIFSSFERILRLLGVFLGIALPAFWLALTLFHQDQLPLQLLATVVISNRGLPFPAVLEMLILLVIFELFREAGLRMPSKIGTTIGVVGGLIIGDAAIRAGITSPAMVVVIALSTIASYSIVNQSLVTMVVILRITFIFVTSIFGLFGFFVCIFLLLIYLANIRIFGTPYLDITADLSWENIKKAIIRQSKPKYSERPNMLDPKDDTRNQNEGTK</sequence>
<dbReference type="PANTHER" id="PTHR22550">
    <property type="entry name" value="SPORE GERMINATION PROTEIN"/>
    <property type="match status" value="1"/>
</dbReference>
<keyword evidence="4" id="KW-0812">Transmembrane</keyword>
<protein>
    <submittedName>
        <fullName evidence="5">GerA spore germination protein</fullName>
    </submittedName>
</protein>
<feature type="compositionally biased region" description="Basic and acidic residues" evidence="3">
    <location>
        <begin position="473"/>
        <end position="486"/>
    </location>
</feature>
<feature type="transmembrane region" description="Helical" evidence="4">
    <location>
        <begin position="377"/>
        <end position="394"/>
    </location>
</feature>
<gene>
    <name evidence="5" type="ORF">BJ095_12132</name>
</gene>
<name>A0A318TS11_9BACL</name>
<comment type="similarity">
    <text evidence="1">Belongs to the GerABKA family.</text>
</comment>
<feature type="transmembrane region" description="Helical" evidence="4">
    <location>
        <begin position="323"/>
        <end position="341"/>
    </location>
</feature>
<feature type="transmembrane region" description="Helical" evidence="4">
    <location>
        <begin position="281"/>
        <end position="303"/>
    </location>
</feature>
<evidence type="ECO:0000256" key="3">
    <source>
        <dbReference type="SAM" id="MobiDB-lite"/>
    </source>
</evidence>
<dbReference type="AlphaFoldDB" id="A0A318TS11"/>
<feature type="region of interest" description="Disordered" evidence="3">
    <location>
        <begin position="461"/>
        <end position="486"/>
    </location>
</feature>
<dbReference type="InterPro" id="IPR050768">
    <property type="entry name" value="UPF0353/GerABKA_families"/>
</dbReference>
<dbReference type="EMBL" id="QJTJ01000021">
    <property type="protein sequence ID" value="PYF04695.1"/>
    <property type="molecule type" value="Genomic_DNA"/>
</dbReference>
<dbReference type="InterPro" id="IPR004995">
    <property type="entry name" value="Spore_Ger"/>
</dbReference>
<organism evidence="5 6">
    <name type="scientific">Ureibacillus chungkukjangi</name>
    <dbReference type="NCBI Taxonomy" id="1202712"/>
    <lineage>
        <taxon>Bacteria</taxon>
        <taxon>Bacillati</taxon>
        <taxon>Bacillota</taxon>
        <taxon>Bacilli</taxon>
        <taxon>Bacillales</taxon>
        <taxon>Caryophanaceae</taxon>
        <taxon>Ureibacillus</taxon>
    </lineage>
</organism>
<dbReference type="Pfam" id="PF03323">
    <property type="entry name" value="GerA"/>
    <property type="match status" value="1"/>
</dbReference>
<evidence type="ECO:0000256" key="1">
    <source>
        <dbReference type="ARBA" id="ARBA00005278"/>
    </source>
</evidence>
<dbReference type="RefSeq" id="WP_107936123.1">
    <property type="nucleotide sequence ID" value="NZ_CP085009.1"/>
</dbReference>
<proteinExistence type="inferred from homology"/>
<evidence type="ECO:0000313" key="6">
    <source>
        <dbReference type="Proteomes" id="UP000247416"/>
    </source>
</evidence>
<keyword evidence="2 4" id="KW-0472">Membrane</keyword>
<reference evidence="5 6" key="1">
    <citation type="submission" date="2018-06" db="EMBL/GenBank/DDBJ databases">
        <title>Genomic Encyclopedia of Archaeal and Bacterial Type Strains, Phase II (KMG-II): from individual species to whole genera.</title>
        <authorList>
            <person name="Goeker M."/>
        </authorList>
    </citation>
    <scope>NUCLEOTIDE SEQUENCE [LARGE SCALE GENOMIC DNA]</scope>
    <source>
        <strain evidence="5 6">KACC 16626</strain>
    </source>
</reference>
<feature type="transmembrane region" description="Helical" evidence="4">
    <location>
        <begin position="406"/>
        <end position="432"/>
    </location>
</feature>
<dbReference type="OrthoDB" id="9772630at2"/>
<dbReference type="PANTHER" id="PTHR22550:SF5">
    <property type="entry name" value="LEUCINE ZIPPER PROTEIN 4"/>
    <property type="match status" value="1"/>
</dbReference>
<evidence type="ECO:0000256" key="2">
    <source>
        <dbReference type="ARBA" id="ARBA00023136"/>
    </source>
</evidence>
<dbReference type="GO" id="GO:0016020">
    <property type="term" value="C:membrane"/>
    <property type="evidence" value="ECO:0007669"/>
    <property type="project" value="InterPro"/>
</dbReference>
<keyword evidence="6" id="KW-1185">Reference proteome</keyword>
<evidence type="ECO:0000313" key="5">
    <source>
        <dbReference type="EMBL" id="PYF04695.1"/>
    </source>
</evidence>
<accession>A0A318TS11</accession>